<dbReference type="GO" id="GO:0016787">
    <property type="term" value="F:hydrolase activity"/>
    <property type="evidence" value="ECO:0007669"/>
    <property type="project" value="UniProtKB-KW"/>
</dbReference>
<sequence>MRLTTIRLDDGRTAAGRLDGERIVLLPYEDAGALLASGPGWRDRAGRETGRTVPAAGADLAPPVPNPEKILCVGVNYRDHIAEVGIEPPEHPTIFAKYARSLIGPYDDIALPAGSDAVDWEVELGVVIGETARHVRADRAWDVIAGYTVVNDISMRDWQFRTSQFLQGKTFEASTPVGPWLVTPDEVGHARACTLTCAVDDDVMQKSVTSELVFSAAEIISYISSFITLAPGDLIATGTPGGVGGARKPPVYLAPGQTVTSRIDGIGELVNRCVAPAPAPARR</sequence>
<dbReference type="InterPro" id="IPR051121">
    <property type="entry name" value="FAH"/>
</dbReference>
<dbReference type="GO" id="GO:0046872">
    <property type="term" value="F:metal ion binding"/>
    <property type="evidence" value="ECO:0007669"/>
    <property type="project" value="UniProtKB-KW"/>
</dbReference>
<dbReference type="Proteomes" id="UP000198318">
    <property type="component" value="Unassembled WGS sequence"/>
</dbReference>
<dbReference type="EMBL" id="FZOR01000005">
    <property type="protein sequence ID" value="SNS48478.1"/>
    <property type="molecule type" value="Genomic_DNA"/>
</dbReference>
<comment type="similarity">
    <text evidence="1">Belongs to the FAH family.</text>
</comment>
<evidence type="ECO:0000256" key="1">
    <source>
        <dbReference type="ARBA" id="ARBA00010211"/>
    </source>
</evidence>
<dbReference type="Gene3D" id="3.90.850.10">
    <property type="entry name" value="Fumarylacetoacetase-like, C-terminal domain"/>
    <property type="match status" value="1"/>
</dbReference>
<keyword evidence="4" id="KW-0378">Hydrolase</keyword>
<dbReference type="FunFam" id="3.90.850.10:FF:000002">
    <property type="entry name" value="2-hydroxyhepta-2,4-diene-1,7-dioate isomerase"/>
    <property type="match status" value="1"/>
</dbReference>
<dbReference type="GO" id="GO:0019752">
    <property type="term" value="P:carboxylic acid metabolic process"/>
    <property type="evidence" value="ECO:0007669"/>
    <property type="project" value="UniProtKB-ARBA"/>
</dbReference>
<evidence type="ECO:0000256" key="2">
    <source>
        <dbReference type="ARBA" id="ARBA00022723"/>
    </source>
</evidence>
<dbReference type="SUPFAM" id="SSF56529">
    <property type="entry name" value="FAH"/>
    <property type="match status" value="1"/>
</dbReference>
<dbReference type="InterPro" id="IPR036663">
    <property type="entry name" value="Fumarylacetoacetase_C_sf"/>
</dbReference>
<keyword evidence="4" id="KW-0670">Pyruvate</keyword>
<feature type="domain" description="Fumarylacetoacetase-like C-terminal" evidence="3">
    <location>
        <begin position="69"/>
        <end position="272"/>
    </location>
</feature>
<dbReference type="OrthoDB" id="9805307at2"/>
<reference evidence="4 5" key="1">
    <citation type="submission" date="2017-06" db="EMBL/GenBank/DDBJ databases">
        <authorList>
            <person name="Kim H.J."/>
            <person name="Triplett B.A."/>
        </authorList>
    </citation>
    <scope>NUCLEOTIDE SEQUENCE [LARGE SCALE GENOMIC DNA]</scope>
    <source>
        <strain evidence="4 5">DSM 44715</strain>
    </source>
</reference>
<protein>
    <submittedName>
        <fullName evidence="4">Acylpyruvate hydrolase</fullName>
    </submittedName>
</protein>
<proteinExistence type="inferred from homology"/>
<dbReference type="PANTHER" id="PTHR42796">
    <property type="entry name" value="FUMARYLACETOACETATE HYDROLASE DOMAIN-CONTAINING PROTEIN 2A-RELATED"/>
    <property type="match status" value="1"/>
</dbReference>
<evidence type="ECO:0000259" key="3">
    <source>
        <dbReference type="Pfam" id="PF01557"/>
    </source>
</evidence>
<evidence type="ECO:0000313" key="5">
    <source>
        <dbReference type="Proteomes" id="UP000198318"/>
    </source>
</evidence>
<dbReference type="RefSeq" id="WP_089325119.1">
    <property type="nucleotide sequence ID" value="NZ_FZOR01000005.1"/>
</dbReference>
<organism evidence="4 5">
    <name type="scientific">Actinomadura meyerae</name>
    <dbReference type="NCBI Taxonomy" id="240840"/>
    <lineage>
        <taxon>Bacteria</taxon>
        <taxon>Bacillati</taxon>
        <taxon>Actinomycetota</taxon>
        <taxon>Actinomycetes</taxon>
        <taxon>Streptosporangiales</taxon>
        <taxon>Thermomonosporaceae</taxon>
        <taxon>Actinomadura</taxon>
    </lineage>
</organism>
<dbReference type="InterPro" id="IPR011234">
    <property type="entry name" value="Fumarylacetoacetase-like_C"/>
</dbReference>
<dbReference type="PANTHER" id="PTHR42796:SF4">
    <property type="entry name" value="FUMARYLACETOACETATE HYDROLASE DOMAIN-CONTAINING PROTEIN 2A"/>
    <property type="match status" value="1"/>
</dbReference>
<keyword evidence="5" id="KW-1185">Reference proteome</keyword>
<keyword evidence="2" id="KW-0479">Metal-binding</keyword>
<dbReference type="GO" id="GO:0016853">
    <property type="term" value="F:isomerase activity"/>
    <property type="evidence" value="ECO:0007669"/>
    <property type="project" value="UniProtKB-ARBA"/>
</dbReference>
<dbReference type="Pfam" id="PF01557">
    <property type="entry name" value="FAA_hydrolase"/>
    <property type="match status" value="1"/>
</dbReference>
<evidence type="ECO:0000313" key="4">
    <source>
        <dbReference type="EMBL" id="SNS48478.1"/>
    </source>
</evidence>
<accession>A0A239EW16</accession>
<gene>
    <name evidence="4" type="ORF">SAMN05443665_100514</name>
</gene>
<name>A0A239EW16_9ACTN</name>
<dbReference type="AlphaFoldDB" id="A0A239EW16"/>